<dbReference type="KEGG" id="lcz:LCAZH_1230"/>
<keyword evidence="1" id="KW-0472">Membrane</keyword>
<reference evidence="2" key="1">
    <citation type="submission" date="2023-06" db="EMBL/GenBank/DDBJ databases">
        <title>Draft Genome Sequences of lactic acid bacteria strains isolated from fermented milk products.</title>
        <authorList>
            <person name="Elcheninov A.G."/>
            <person name="Klyukina A."/>
            <person name="Zayulina K.S."/>
            <person name="Gavirova L.A."/>
            <person name="Shcherbakova P.A."/>
            <person name="Shestakov A.I."/>
            <person name="Kublanov I.V."/>
            <person name="Kochetkova T.V."/>
        </authorList>
    </citation>
    <scope>NUCLEOTIDE SEQUENCE</scope>
    <source>
        <strain evidence="2">TOM.1374</strain>
    </source>
</reference>
<feature type="transmembrane region" description="Helical" evidence="1">
    <location>
        <begin position="21"/>
        <end position="41"/>
    </location>
</feature>
<dbReference type="EMBL" id="JAUCBG010000001">
    <property type="protein sequence ID" value="MDM7452822.1"/>
    <property type="molecule type" value="Genomic_DNA"/>
</dbReference>
<keyword evidence="1" id="KW-0812">Transmembrane</keyword>
<accession>A0AAP4JG49</accession>
<keyword evidence="1" id="KW-1133">Transmembrane helix</keyword>
<organism evidence="2 3">
    <name type="scientific">Lacticaseibacillus paracasei</name>
    <name type="common">Lactobacillus paracasei</name>
    <dbReference type="NCBI Taxonomy" id="1597"/>
    <lineage>
        <taxon>Bacteria</taxon>
        <taxon>Bacillati</taxon>
        <taxon>Bacillota</taxon>
        <taxon>Bacilli</taxon>
        <taxon>Lactobacillales</taxon>
        <taxon>Lactobacillaceae</taxon>
        <taxon>Lacticaseibacillus</taxon>
    </lineage>
</organism>
<evidence type="ECO:0000313" key="3">
    <source>
        <dbReference type="Proteomes" id="UP001231451"/>
    </source>
</evidence>
<name>A0AAP4JG49_LACPA</name>
<comment type="caution">
    <text evidence="2">The sequence shown here is derived from an EMBL/GenBank/DDBJ whole genome shotgun (WGS) entry which is preliminary data.</text>
</comment>
<gene>
    <name evidence="2" type="ORF">QUF16_00495</name>
</gene>
<protein>
    <submittedName>
        <fullName evidence="2">Uncharacterized protein</fullName>
    </submittedName>
</protein>
<sequence>MKKEKKQTRFLRLSWIRIWMMALALVMLLFSFASVMFLKLLDDDLFRGVASLGFRDQLTGVSHISQYGAFCLFILEALAWIIELKRYRGNIKRLVRAVVVKWRLERSLFRPSDHAGESSKKLSSYNYAVKRLSVFVSESQVTLCIPLPWDGLAQKMIEDSQSVIKQKTSDLFNTFVFSSFEEKAGFLWLRGSRRN</sequence>
<evidence type="ECO:0000313" key="2">
    <source>
        <dbReference type="EMBL" id="MDM7452822.1"/>
    </source>
</evidence>
<dbReference type="Proteomes" id="UP001231451">
    <property type="component" value="Unassembled WGS sequence"/>
</dbReference>
<evidence type="ECO:0000256" key="1">
    <source>
        <dbReference type="SAM" id="Phobius"/>
    </source>
</evidence>
<dbReference type="RefSeq" id="WP_020751556.1">
    <property type="nucleotide sequence ID" value="NC_014334.2"/>
</dbReference>
<dbReference type="AlphaFoldDB" id="A0AAP4JG49"/>
<dbReference type="KEGG" id="lcl:LOCK919_1418"/>
<proteinExistence type="predicted"/>
<feature type="transmembrane region" description="Helical" evidence="1">
    <location>
        <begin position="61"/>
        <end position="82"/>
    </location>
</feature>